<dbReference type="EMBL" id="CP121252">
    <property type="protein sequence ID" value="WFP16824.1"/>
    <property type="molecule type" value="Genomic_DNA"/>
</dbReference>
<dbReference type="InterPro" id="IPR036390">
    <property type="entry name" value="WH_DNA-bd_sf"/>
</dbReference>
<dbReference type="PANTHER" id="PTHR33164:SF43">
    <property type="entry name" value="HTH-TYPE TRANSCRIPTIONAL REPRESSOR YETL"/>
    <property type="match status" value="1"/>
</dbReference>
<name>A0ABY8H6Q9_9MICC</name>
<evidence type="ECO:0000313" key="3">
    <source>
        <dbReference type="Proteomes" id="UP001219037"/>
    </source>
</evidence>
<proteinExistence type="predicted"/>
<organism evidence="2 3">
    <name type="scientific">Citricoccus muralis</name>
    <dbReference type="NCBI Taxonomy" id="169134"/>
    <lineage>
        <taxon>Bacteria</taxon>
        <taxon>Bacillati</taxon>
        <taxon>Actinomycetota</taxon>
        <taxon>Actinomycetes</taxon>
        <taxon>Micrococcales</taxon>
        <taxon>Micrococcaceae</taxon>
        <taxon>Citricoccus</taxon>
    </lineage>
</organism>
<dbReference type="Proteomes" id="UP001219037">
    <property type="component" value="Chromosome"/>
</dbReference>
<dbReference type="PANTHER" id="PTHR33164">
    <property type="entry name" value="TRANSCRIPTIONAL REGULATOR, MARR FAMILY"/>
    <property type="match status" value="1"/>
</dbReference>
<sequence>MPTHDRPDSEPGWRVHDLLSNDPDGRYIDHTSLSQTDRAEIDDIMASLVALREAEAELSAASQRYMRLNATDMKAIHYLIAADHQGEIATAATLRAHLGLSSGATTKLLDRLESAGHLQRKPHPDDRRAVTFTVTNSTREIAMETIGRQQFGRVRAAASLTSPERIAVRRFLDEMARALAPRESEWTKKNTRNS</sequence>
<dbReference type="SUPFAM" id="SSF46785">
    <property type="entry name" value="Winged helix' DNA-binding domain"/>
    <property type="match status" value="1"/>
</dbReference>
<evidence type="ECO:0000313" key="2">
    <source>
        <dbReference type="EMBL" id="WFP16824.1"/>
    </source>
</evidence>
<dbReference type="InterPro" id="IPR036388">
    <property type="entry name" value="WH-like_DNA-bd_sf"/>
</dbReference>
<dbReference type="Gene3D" id="1.10.10.10">
    <property type="entry name" value="Winged helix-like DNA-binding domain superfamily/Winged helix DNA-binding domain"/>
    <property type="match status" value="1"/>
</dbReference>
<dbReference type="RefSeq" id="WP_278157922.1">
    <property type="nucleotide sequence ID" value="NZ_CP121252.1"/>
</dbReference>
<keyword evidence="3" id="KW-1185">Reference proteome</keyword>
<dbReference type="SMART" id="SM00347">
    <property type="entry name" value="HTH_MARR"/>
    <property type="match status" value="1"/>
</dbReference>
<feature type="domain" description="HTH marR-type" evidence="1">
    <location>
        <begin position="41"/>
        <end position="177"/>
    </location>
</feature>
<protein>
    <submittedName>
        <fullName evidence="2">MarR family transcriptional regulator</fullName>
    </submittedName>
</protein>
<dbReference type="InterPro" id="IPR039422">
    <property type="entry name" value="MarR/SlyA-like"/>
</dbReference>
<dbReference type="PROSITE" id="PS50995">
    <property type="entry name" value="HTH_MARR_2"/>
    <property type="match status" value="1"/>
</dbReference>
<dbReference type="InterPro" id="IPR000835">
    <property type="entry name" value="HTH_MarR-typ"/>
</dbReference>
<evidence type="ECO:0000259" key="1">
    <source>
        <dbReference type="PROSITE" id="PS50995"/>
    </source>
</evidence>
<dbReference type="Pfam" id="PF01047">
    <property type="entry name" value="MarR"/>
    <property type="match status" value="1"/>
</dbReference>
<reference evidence="2 3" key="1">
    <citation type="submission" date="2023-04" db="EMBL/GenBank/DDBJ databases">
        <title>Funneling lignin-derived compounds into biodiesel using alkali-halophilic Citricoccus sp. P2.</title>
        <authorList>
            <person name="Luo C.-B."/>
        </authorList>
    </citation>
    <scope>NUCLEOTIDE SEQUENCE [LARGE SCALE GENOMIC DNA]</scope>
    <source>
        <strain evidence="2 3">P2</strain>
    </source>
</reference>
<gene>
    <name evidence="2" type="ORF">P8192_01465</name>
</gene>
<accession>A0ABY8H6Q9</accession>